<dbReference type="InterPro" id="IPR057326">
    <property type="entry name" value="KR_dom"/>
</dbReference>
<dbReference type="InterPro" id="IPR051122">
    <property type="entry name" value="SDR_DHRS6-like"/>
</dbReference>
<dbReference type="PRINTS" id="PR00081">
    <property type="entry name" value="GDHRDH"/>
</dbReference>
<gene>
    <name evidence="4" type="ORF">HNQ64_002151</name>
</gene>
<evidence type="ECO:0000313" key="5">
    <source>
        <dbReference type="Proteomes" id="UP000534294"/>
    </source>
</evidence>
<comment type="similarity">
    <text evidence="1">Belongs to the short-chain dehydrogenases/reductases (SDR) family.</text>
</comment>
<dbReference type="Gene3D" id="3.40.50.720">
    <property type="entry name" value="NAD(P)-binding Rossmann-like Domain"/>
    <property type="match status" value="1"/>
</dbReference>
<dbReference type="PRINTS" id="PR00080">
    <property type="entry name" value="SDRFAMILY"/>
</dbReference>
<dbReference type="PANTHER" id="PTHR43477:SF1">
    <property type="entry name" value="DIHYDROANTICAPSIN 7-DEHYDROGENASE"/>
    <property type="match status" value="1"/>
</dbReference>
<dbReference type="CDD" id="cd05233">
    <property type="entry name" value="SDR_c"/>
    <property type="match status" value="1"/>
</dbReference>
<dbReference type="PANTHER" id="PTHR43477">
    <property type="entry name" value="DIHYDROANTICAPSIN 7-DEHYDROGENASE"/>
    <property type="match status" value="1"/>
</dbReference>
<organism evidence="4 5">
    <name type="scientific">Prosthecobacter dejongeii</name>
    <dbReference type="NCBI Taxonomy" id="48465"/>
    <lineage>
        <taxon>Bacteria</taxon>
        <taxon>Pseudomonadati</taxon>
        <taxon>Verrucomicrobiota</taxon>
        <taxon>Verrucomicrobiia</taxon>
        <taxon>Verrucomicrobiales</taxon>
        <taxon>Verrucomicrobiaceae</taxon>
        <taxon>Prosthecobacter</taxon>
    </lineage>
</organism>
<evidence type="ECO:0000256" key="2">
    <source>
        <dbReference type="ARBA" id="ARBA00023002"/>
    </source>
</evidence>
<dbReference type="InterPro" id="IPR036291">
    <property type="entry name" value="NAD(P)-bd_dom_sf"/>
</dbReference>
<keyword evidence="5" id="KW-1185">Reference proteome</keyword>
<comment type="caution">
    <text evidence="4">The sequence shown here is derived from an EMBL/GenBank/DDBJ whole genome shotgun (WGS) entry which is preliminary data.</text>
</comment>
<dbReference type="FunFam" id="3.40.50.720:FF:000084">
    <property type="entry name" value="Short-chain dehydrogenase reductase"/>
    <property type="match status" value="1"/>
</dbReference>
<dbReference type="GO" id="GO:0016491">
    <property type="term" value="F:oxidoreductase activity"/>
    <property type="evidence" value="ECO:0007669"/>
    <property type="project" value="UniProtKB-KW"/>
</dbReference>
<dbReference type="AlphaFoldDB" id="A0A7W7YKY9"/>
<name>A0A7W7YKY9_9BACT</name>
<proteinExistence type="inferred from homology"/>
<dbReference type="InterPro" id="IPR020904">
    <property type="entry name" value="Sc_DH/Rdtase_CS"/>
</dbReference>
<dbReference type="InterPro" id="IPR002347">
    <property type="entry name" value="SDR_fam"/>
</dbReference>
<dbReference type="SUPFAM" id="SSF51735">
    <property type="entry name" value="NAD(P)-binding Rossmann-fold domains"/>
    <property type="match status" value="1"/>
</dbReference>
<dbReference type="Pfam" id="PF13561">
    <property type="entry name" value="adh_short_C2"/>
    <property type="match status" value="1"/>
</dbReference>
<evidence type="ECO:0000256" key="1">
    <source>
        <dbReference type="ARBA" id="ARBA00006484"/>
    </source>
</evidence>
<dbReference type="PROSITE" id="PS00061">
    <property type="entry name" value="ADH_SHORT"/>
    <property type="match status" value="1"/>
</dbReference>
<evidence type="ECO:0000259" key="3">
    <source>
        <dbReference type="SMART" id="SM00822"/>
    </source>
</evidence>
<dbReference type="EMBL" id="JACHIF010000003">
    <property type="protein sequence ID" value="MBB5037902.1"/>
    <property type="molecule type" value="Genomic_DNA"/>
</dbReference>
<reference evidence="4 5" key="1">
    <citation type="submission" date="2020-08" db="EMBL/GenBank/DDBJ databases">
        <title>Genomic Encyclopedia of Type Strains, Phase IV (KMG-IV): sequencing the most valuable type-strain genomes for metagenomic binning, comparative biology and taxonomic classification.</title>
        <authorList>
            <person name="Goeker M."/>
        </authorList>
    </citation>
    <scope>NUCLEOTIDE SEQUENCE [LARGE SCALE GENOMIC DNA]</scope>
    <source>
        <strain evidence="4 5">DSM 12251</strain>
    </source>
</reference>
<sequence>MFSLAHKTAVITGAGSGIGQAIALLFARQGAHVEVLDLKLESAQVTVDQIVAEGGSARAMACDVGDHAGVKKVFDDISVRRPRLDILVNNAGIAHIGTVLTTTEADMDRLYQINIKGVFNCSQAAIERMVAQGGGVVLNMCSIAAQMGLADRFAYSMTKGAVLMMTYSMAKDYIKQGIRCNCISPARVHTPFVDGYLAKTYPGQEEAMFQKLSEAQPIGRMAQPSEIAALALYLCSDEAGFITGSSYPIDGGAVNLR</sequence>
<dbReference type="NCBIfam" id="NF005559">
    <property type="entry name" value="PRK07231.1"/>
    <property type="match status" value="1"/>
</dbReference>
<dbReference type="RefSeq" id="WP_184208194.1">
    <property type="nucleotide sequence ID" value="NZ_JACHIF010000003.1"/>
</dbReference>
<protein>
    <submittedName>
        <fullName evidence="4">NAD(P)-dependent dehydrogenase (Short-subunit alcohol dehydrogenase family)</fullName>
    </submittedName>
</protein>
<evidence type="ECO:0000313" key="4">
    <source>
        <dbReference type="EMBL" id="MBB5037902.1"/>
    </source>
</evidence>
<feature type="domain" description="Ketoreductase" evidence="3">
    <location>
        <begin position="7"/>
        <end position="173"/>
    </location>
</feature>
<dbReference type="Proteomes" id="UP000534294">
    <property type="component" value="Unassembled WGS sequence"/>
</dbReference>
<keyword evidence="2" id="KW-0560">Oxidoreductase</keyword>
<dbReference type="SMART" id="SM00822">
    <property type="entry name" value="PKS_KR"/>
    <property type="match status" value="1"/>
</dbReference>
<accession>A0A7W7YKY9</accession>